<dbReference type="GO" id="GO:0044272">
    <property type="term" value="P:sulfur compound biosynthetic process"/>
    <property type="evidence" value="ECO:0007669"/>
    <property type="project" value="UniProtKB-ARBA"/>
</dbReference>
<accession>A0A1Z4JRK4</accession>
<evidence type="ECO:0000313" key="6">
    <source>
        <dbReference type="Proteomes" id="UP000217895"/>
    </source>
</evidence>
<dbReference type="Gene3D" id="3.40.50.1100">
    <property type="match status" value="2"/>
</dbReference>
<dbReference type="EMBL" id="AP018204">
    <property type="protein sequence ID" value="BAY59391.1"/>
    <property type="molecule type" value="Genomic_DNA"/>
</dbReference>
<keyword evidence="6" id="KW-1185">Reference proteome</keyword>
<evidence type="ECO:0000313" key="5">
    <source>
        <dbReference type="EMBL" id="BAY59391.1"/>
    </source>
</evidence>
<organism evidence="5 6">
    <name type="scientific">Leptolyngbya boryana NIES-2135</name>
    <dbReference type="NCBI Taxonomy" id="1973484"/>
    <lineage>
        <taxon>Bacteria</taxon>
        <taxon>Bacillati</taxon>
        <taxon>Cyanobacteriota</taxon>
        <taxon>Cyanophyceae</taxon>
        <taxon>Leptolyngbyales</taxon>
        <taxon>Leptolyngbyaceae</taxon>
        <taxon>Leptolyngbya group</taxon>
        <taxon>Leptolyngbya</taxon>
    </lineage>
</organism>
<dbReference type="InterPro" id="IPR036052">
    <property type="entry name" value="TrpB-like_PALP_sf"/>
</dbReference>
<reference evidence="5 6" key="1">
    <citation type="submission" date="2017-06" db="EMBL/GenBank/DDBJ databases">
        <title>Genome sequencing of cyanobaciteial culture collection at National Institute for Environmental Studies (NIES).</title>
        <authorList>
            <person name="Hirose Y."/>
            <person name="Shimura Y."/>
            <person name="Fujisawa T."/>
            <person name="Nakamura Y."/>
            <person name="Kawachi M."/>
        </authorList>
    </citation>
    <scope>NUCLEOTIDE SEQUENCE [LARGE SCALE GENOMIC DNA]</scope>
    <source>
        <strain evidence="5 6">NIES-2135</strain>
        <plasmid evidence="6">Plasmid Plasmid1 dna</plasmid>
    </source>
</reference>
<dbReference type="Pfam" id="PF00291">
    <property type="entry name" value="PALP"/>
    <property type="match status" value="1"/>
</dbReference>
<evidence type="ECO:0000256" key="2">
    <source>
        <dbReference type="ARBA" id="ARBA00007103"/>
    </source>
</evidence>
<geneLocation type="plasmid" evidence="5">
    <name>plasmid1</name>
</geneLocation>
<keyword evidence="3" id="KW-0663">Pyridoxal phosphate</keyword>
<dbReference type="InterPro" id="IPR001926">
    <property type="entry name" value="TrpB-like_PALP"/>
</dbReference>
<dbReference type="InterPro" id="IPR050214">
    <property type="entry name" value="Cys_Synth/Cystath_Beta-Synth"/>
</dbReference>
<proteinExistence type="inferred from homology"/>
<sequence>MLMTQTHLFTSQPSKTLPPNRSFLVPSPLFPDVTDALGMVPIVRLNRMHSLCQQHDFYLKLESCNPGGSIKEKNAAYLIRDAEQQGLLHPGGTIVESSSGNFGIGLAIVGAARGYRVMIVIDTKTSPTIRRMLQAYGAELVEVPLSAADAQGSMQVARMQKAQALASEIPGAWYPCQHQNPTNPNAHACFTAREIEAAFQGAPDAIVIGISTAGQLSGIGRFFKQRYPKTRVIGVDVAGSAIFGTPRHPYKMTGLGLSFIPPNFDPQMLDAAYCITDQIAFSVCHTLARQEGLLLGASTGAIVAAALADAQQFATPQRMLLLNPDRGDRYLETMYNTDWLMQQSITLLQGTELTQTIQSLQSIPLTVVRRSEVA</sequence>
<comment type="similarity">
    <text evidence="2">Belongs to the cysteine synthase/cystathionine beta-synthase family.</text>
</comment>
<dbReference type="GO" id="GO:0006534">
    <property type="term" value="P:cysteine metabolic process"/>
    <property type="evidence" value="ECO:0007669"/>
    <property type="project" value="UniProtKB-ARBA"/>
</dbReference>
<dbReference type="Proteomes" id="UP000217895">
    <property type="component" value="Plasmid Plasmid1 dna"/>
</dbReference>
<evidence type="ECO:0000256" key="1">
    <source>
        <dbReference type="ARBA" id="ARBA00001933"/>
    </source>
</evidence>
<feature type="domain" description="Tryptophan synthase beta chain-like PALP" evidence="4">
    <location>
        <begin position="33"/>
        <end position="325"/>
    </location>
</feature>
<protein>
    <submittedName>
        <fullName evidence="5">Cysteine synthase</fullName>
    </submittedName>
</protein>
<evidence type="ECO:0000256" key="3">
    <source>
        <dbReference type="ARBA" id="ARBA00022898"/>
    </source>
</evidence>
<name>A0A1Z4JRK4_LEPBY</name>
<comment type="cofactor">
    <cofactor evidence="1">
        <name>pyridoxal 5'-phosphate</name>
        <dbReference type="ChEBI" id="CHEBI:597326"/>
    </cofactor>
</comment>
<dbReference type="CDD" id="cd01561">
    <property type="entry name" value="CBS_like"/>
    <property type="match status" value="1"/>
</dbReference>
<keyword evidence="5" id="KW-0614">Plasmid</keyword>
<dbReference type="SUPFAM" id="SSF53686">
    <property type="entry name" value="Tryptophan synthase beta subunit-like PLP-dependent enzymes"/>
    <property type="match status" value="1"/>
</dbReference>
<dbReference type="AlphaFoldDB" id="A0A1Z4JRK4"/>
<dbReference type="PANTHER" id="PTHR10314">
    <property type="entry name" value="CYSTATHIONINE BETA-SYNTHASE"/>
    <property type="match status" value="1"/>
</dbReference>
<gene>
    <name evidence="5" type="ORF">NIES2135_62680</name>
</gene>
<dbReference type="FunFam" id="3.40.50.1100:FF:000003">
    <property type="entry name" value="Cystathionine beta-synthase"/>
    <property type="match status" value="1"/>
</dbReference>
<evidence type="ECO:0000259" key="4">
    <source>
        <dbReference type="Pfam" id="PF00291"/>
    </source>
</evidence>
<dbReference type="GO" id="GO:0009069">
    <property type="term" value="P:serine family amino acid metabolic process"/>
    <property type="evidence" value="ECO:0007669"/>
    <property type="project" value="UniProtKB-ARBA"/>
</dbReference>